<name>A0A8J5TLL3_HOMAM</name>
<gene>
    <name evidence="2" type="ORF">Hamer_G023041</name>
</gene>
<organism evidence="2 3">
    <name type="scientific">Homarus americanus</name>
    <name type="common">American lobster</name>
    <dbReference type="NCBI Taxonomy" id="6706"/>
    <lineage>
        <taxon>Eukaryota</taxon>
        <taxon>Metazoa</taxon>
        <taxon>Ecdysozoa</taxon>
        <taxon>Arthropoda</taxon>
        <taxon>Crustacea</taxon>
        <taxon>Multicrustacea</taxon>
        <taxon>Malacostraca</taxon>
        <taxon>Eumalacostraca</taxon>
        <taxon>Eucarida</taxon>
        <taxon>Decapoda</taxon>
        <taxon>Pleocyemata</taxon>
        <taxon>Astacidea</taxon>
        <taxon>Nephropoidea</taxon>
        <taxon>Nephropidae</taxon>
        <taxon>Homarus</taxon>
    </lineage>
</organism>
<dbReference type="EMBL" id="JAHLQT010006389">
    <property type="protein sequence ID" value="KAG7174903.1"/>
    <property type="molecule type" value="Genomic_DNA"/>
</dbReference>
<keyword evidence="3" id="KW-1185">Reference proteome</keyword>
<evidence type="ECO:0000313" key="2">
    <source>
        <dbReference type="EMBL" id="KAG7174903.1"/>
    </source>
</evidence>
<dbReference type="Proteomes" id="UP000747542">
    <property type="component" value="Unassembled WGS sequence"/>
</dbReference>
<comment type="caution">
    <text evidence="2">The sequence shown here is derived from an EMBL/GenBank/DDBJ whole genome shotgun (WGS) entry which is preliminary data.</text>
</comment>
<feature type="compositionally biased region" description="Low complexity" evidence="1">
    <location>
        <begin position="32"/>
        <end position="50"/>
    </location>
</feature>
<protein>
    <submittedName>
        <fullName evidence="2">Uncharacterized protein</fullName>
    </submittedName>
</protein>
<accession>A0A8J5TLL3</accession>
<sequence length="50" mass="5423">MHLQDSPSFRTLPPLQPALQHLTVLPYATGDSTLTPSSTPAPLLLPSDLW</sequence>
<feature type="region of interest" description="Disordered" evidence="1">
    <location>
        <begin position="29"/>
        <end position="50"/>
    </location>
</feature>
<evidence type="ECO:0000256" key="1">
    <source>
        <dbReference type="SAM" id="MobiDB-lite"/>
    </source>
</evidence>
<dbReference type="AlphaFoldDB" id="A0A8J5TLL3"/>
<evidence type="ECO:0000313" key="3">
    <source>
        <dbReference type="Proteomes" id="UP000747542"/>
    </source>
</evidence>
<proteinExistence type="predicted"/>
<reference evidence="2" key="1">
    <citation type="journal article" date="2021" name="Sci. Adv.">
        <title>The American lobster genome reveals insights on longevity, neural, and immune adaptations.</title>
        <authorList>
            <person name="Polinski J.M."/>
            <person name="Zimin A.V."/>
            <person name="Clark K.F."/>
            <person name="Kohn A.B."/>
            <person name="Sadowski N."/>
            <person name="Timp W."/>
            <person name="Ptitsyn A."/>
            <person name="Khanna P."/>
            <person name="Romanova D.Y."/>
            <person name="Williams P."/>
            <person name="Greenwood S.J."/>
            <person name="Moroz L.L."/>
            <person name="Walt D.R."/>
            <person name="Bodnar A.G."/>
        </authorList>
    </citation>
    <scope>NUCLEOTIDE SEQUENCE</scope>
    <source>
        <strain evidence="2">GMGI-L3</strain>
    </source>
</reference>